<evidence type="ECO:0000256" key="1">
    <source>
        <dbReference type="SAM" id="MobiDB-lite"/>
    </source>
</evidence>
<organism evidence="2 3">
    <name type="scientific">Allacma fusca</name>
    <dbReference type="NCBI Taxonomy" id="39272"/>
    <lineage>
        <taxon>Eukaryota</taxon>
        <taxon>Metazoa</taxon>
        <taxon>Ecdysozoa</taxon>
        <taxon>Arthropoda</taxon>
        <taxon>Hexapoda</taxon>
        <taxon>Collembola</taxon>
        <taxon>Symphypleona</taxon>
        <taxon>Sminthuridae</taxon>
        <taxon>Allacma</taxon>
    </lineage>
</organism>
<dbReference type="AlphaFoldDB" id="A0A8J2KPK5"/>
<reference evidence="2" key="1">
    <citation type="submission" date="2021-06" db="EMBL/GenBank/DDBJ databases">
        <authorList>
            <person name="Hodson N. C."/>
            <person name="Mongue J. A."/>
            <person name="Jaron S. K."/>
        </authorList>
    </citation>
    <scope>NUCLEOTIDE SEQUENCE</scope>
</reference>
<dbReference type="EMBL" id="CAJVCH010487230">
    <property type="protein sequence ID" value="CAG7820703.1"/>
    <property type="molecule type" value="Genomic_DNA"/>
</dbReference>
<proteinExistence type="predicted"/>
<keyword evidence="3" id="KW-1185">Reference proteome</keyword>
<feature type="region of interest" description="Disordered" evidence="1">
    <location>
        <begin position="36"/>
        <end position="70"/>
    </location>
</feature>
<gene>
    <name evidence="2" type="ORF">AFUS01_LOCUS31080</name>
</gene>
<accession>A0A8J2KPK5</accession>
<feature type="region of interest" description="Disordered" evidence="1">
    <location>
        <begin position="89"/>
        <end position="116"/>
    </location>
</feature>
<evidence type="ECO:0000313" key="2">
    <source>
        <dbReference type="EMBL" id="CAG7820703.1"/>
    </source>
</evidence>
<evidence type="ECO:0000313" key="3">
    <source>
        <dbReference type="Proteomes" id="UP000708208"/>
    </source>
</evidence>
<name>A0A8J2KPK5_9HEXA</name>
<protein>
    <submittedName>
        <fullName evidence="2">Uncharacterized protein</fullName>
    </submittedName>
</protein>
<sequence>MLRSIYIGAKSQSHGCPEGGKALKAVVQRVGDPVEVGNNWNEEPLSALPNQQKRGNLRKGGKNPWKTFPSIGNGREMPLFFHLVLKVGDKNSPGPKEEKNLVGMKMVREKKKTWPP</sequence>
<comment type="caution">
    <text evidence="2">The sequence shown here is derived from an EMBL/GenBank/DDBJ whole genome shotgun (WGS) entry which is preliminary data.</text>
</comment>
<dbReference type="Proteomes" id="UP000708208">
    <property type="component" value="Unassembled WGS sequence"/>
</dbReference>